<dbReference type="EMBL" id="JAGSOJ010000002">
    <property type="protein sequence ID" value="MCM1990237.1"/>
    <property type="molecule type" value="Genomic_DNA"/>
</dbReference>
<dbReference type="PANTHER" id="PTHR42899:SF1">
    <property type="entry name" value="SPERMATOGENESIS-ASSOCIATED PROTEIN 20"/>
    <property type="match status" value="1"/>
</dbReference>
<keyword evidence="3" id="KW-1185">Reference proteome</keyword>
<dbReference type="Proteomes" id="UP001056429">
    <property type="component" value="Unassembled WGS sequence"/>
</dbReference>
<dbReference type="Gene3D" id="3.40.30.10">
    <property type="entry name" value="Glutaredoxin"/>
    <property type="match status" value="1"/>
</dbReference>
<dbReference type="InterPro" id="IPR004879">
    <property type="entry name" value="Ssp411-like_TRX"/>
</dbReference>
<reference evidence="2" key="1">
    <citation type="journal article" date="2021" name="mSystems">
        <title>Bacteria and Archaea Synergistically Convert Glycine Betaine to Biogenic Methane in the Formosa Cold Seep of the South China Sea.</title>
        <authorList>
            <person name="Li L."/>
            <person name="Zhang W."/>
            <person name="Zhang S."/>
            <person name="Song L."/>
            <person name="Sun Q."/>
            <person name="Zhang H."/>
            <person name="Xiang H."/>
            <person name="Dong X."/>
        </authorList>
    </citation>
    <scope>NUCLEOTIDE SEQUENCE</scope>
    <source>
        <strain evidence="2">ZWT</strain>
    </source>
</reference>
<dbReference type="InterPro" id="IPR008928">
    <property type="entry name" value="6-hairpin_glycosidase_sf"/>
</dbReference>
<dbReference type="CDD" id="cd02955">
    <property type="entry name" value="SSP411"/>
    <property type="match status" value="1"/>
</dbReference>
<sequence length="678" mass="78231">MTIAKEHVNKLIHENSPYLLQHAHNPVNWYPWCEEAFIKATEEDKPIFLSIGYSCCHWCHVMEKESFEDEEVAEILNKHYISIKVDREERPDIDSVYMKFCQAYSGSGGWPLSILMTPDKKPFFAATYIPKHSKYGLAGFVELLDSIKETWELKREEVLNAGDKAQEALIRSEKLDIKSINEDKFIDEVMKNLYNVADFKNGGFGDKPKFPAPHNLLFLLRYWKKTKDENLLKIIEKTLESMYRGGIFDHLGFGFSRYSVDEKWLVPHFEKMLYDNALLSYTYCEAYEATKDTLYKKFTENIFTYILRDMTSHDGGFYSAEDADSEGVEGKFYVFSPDEVKSALGEEDGERYCKLFDITEKGNFEGKNIPNLINSTLSELNNHEIDTLREKLYRFREKRVHPFKDDKILTSWNGLMIASLAYAGRVFHNKDYINQSEKAVKFIIDNLSNQEGRLFASYRNGETNNLGILDDYSFFIWGLIEVYLSNFKIPYLEKAIELTEKMIELFWDEDSHGFYLYGNDSEELIVRPKELYDGSVPSGNSVSAHILLKLYNITGTTEYLEKAEDLFKAFGSTAEDTPTAYTFFASSLMTKNTPGSQIILCGNIEDNEIQRMLKVCYKTYNPFRIVLVSDGDDKLKALCPMLGDKAQIEGKATAYVCKNYSCMKPVTCVDELEKLLND</sequence>
<proteinExistence type="predicted"/>
<dbReference type="InterPro" id="IPR036249">
    <property type="entry name" value="Thioredoxin-like_sf"/>
</dbReference>
<dbReference type="SUPFAM" id="SSF48208">
    <property type="entry name" value="Six-hairpin glycosidases"/>
    <property type="match status" value="1"/>
</dbReference>
<name>A0A9J6P2Y1_9CLOT</name>
<accession>A0A9J6P2Y1</accession>
<protein>
    <submittedName>
        <fullName evidence="2">Thioredoxin domain-containing protein</fullName>
    </submittedName>
</protein>
<evidence type="ECO:0000313" key="3">
    <source>
        <dbReference type="Proteomes" id="UP001056429"/>
    </source>
</evidence>
<dbReference type="Pfam" id="PF03190">
    <property type="entry name" value="Thioredox_DsbH"/>
    <property type="match status" value="1"/>
</dbReference>
<dbReference type="PIRSF" id="PIRSF006402">
    <property type="entry name" value="UCP006402_thioredoxin"/>
    <property type="match status" value="1"/>
</dbReference>
<reference evidence="2" key="2">
    <citation type="submission" date="2021-04" db="EMBL/GenBank/DDBJ databases">
        <authorList>
            <person name="Dong X."/>
        </authorList>
    </citation>
    <scope>NUCLEOTIDE SEQUENCE</scope>
    <source>
        <strain evidence="2">ZWT</strain>
    </source>
</reference>
<comment type="caution">
    <text evidence="2">The sequence shown here is derived from an EMBL/GenBank/DDBJ whole genome shotgun (WGS) entry which is preliminary data.</text>
</comment>
<feature type="domain" description="Spermatogenesis-associated protein 20-like TRX" evidence="1">
    <location>
        <begin position="9"/>
        <end position="169"/>
    </location>
</feature>
<dbReference type="Gene3D" id="1.50.10.20">
    <property type="match status" value="1"/>
</dbReference>
<dbReference type="PANTHER" id="PTHR42899">
    <property type="entry name" value="SPERMATOGENESIS-ASSOCIATED PROTEIN 20"/>
    <property type="match status" value="1"/>
</dbReference>
<dbReference type="RefSeq" id="WP_250859914.1">
    <property type="nucleotide sequence ID" value="NZ_JAGSOJ010000002.1"/>
</dbReference>
<dbReference type="SUPFAM" id="SSF52833">
    <property type="entry name" value="Thioredoxin-like"/>
    <property type="match status" value="1"/>
</dbReference>
<gene>
    <name evidence="2" type="ORF">KDK92_10875</name>
</gene>
<organism evidence="2 3">
    <name type="scientific">Oceanirhabdus seepicola</name>
    <dbReference type="NCBI Taxonomy" id="2828781"/>
    <lineage>
        <taxon>Bacteria</taxon>
        <taxon>Bacillati</taxon>
        <taxon>Bacillota</taxon>
        <taxon>Clostridia</taxon>
        <taxon>Eubacteriales</taxon>
        <taxon>Clostridiaceae</taxon>
        <taxon>Oceanirhabdus</taxon>
    </lineage>
</organism>
<dbReference type="InterPro" id="IPR024705">
    <property type="entry name" value="Ssp411"/>
</dbReference>
<dbReference type="AlphaFoldDB" id="A0A9J6P2Y1"/>
<dbReference type="GO" id="GO:0005975">
    <property type="term" value="P:carbohydrate metabolic process"/>
    <property type="evidence" value="ECO:0007669"/>
    <property type="project" value="InterPro"/>
</dbReference>
<evidence type="ECO:0000313" key="2">
    <source>
        <dbReference type="EMBL" id="MCM1990237.1"/>
    </source>
</evidence>
<evidence type="ECO:0000259" key="1">
    <source>
        <dbReference type="Pfam" id="PF03190"/>
    </source>
</evidence>